<name>A0ABW7XMF4_9MICO</name>
<dbReference type="InterPro" id="IPR011009">
    <property type="entry name" value="Kinase-like_dom_sf"/>
</dbReference>
<dbReference type="EMBL" id="JBIRYI010000009">
    <property type="protein sequence ID" value="MFI2488285.1"/>
    <property type="molecule type" value="Genomic_DNA"/>
</dbReference>
<feature type="domain" description="Aminoglycoside phosphotransferase" evidence="1">
    <location>
        <begin position="111"/>
        <end position="171"/>
    </location>
</feature>
<dbReference type="Proteomes" id="UP001611580">
    <property type="component" value="Unassembled WGS sequence"/>
</dbReference>
<evidence type="ECO:0000313" key="2">
    <source>
        <dbReference type="EMBL" id="MFI2488285.1"/>
    </source>
</evidence>
<comment type="caution">
    <text evidence="2">The sequence shown here is derived from an EMBL/GenBank/DDBJ whole genome shotgun (WGS) entry which is preliminary data.</text>
</comment>
<dbReference type="InterPro" id="IPR002575">
    <property type="entry name" value="Aminoglycoside_PTrfase"/>
</dbReference>
<sequence length="259" mass="27956">MPGNEEPLTGGNMSEVVRVGDTVRRSAGPWTPTVHAYLRQVRDRGVTEVPEPFGLDERGREIVSFLPGDVPGWPAPEWLWSEANLRDAGRLLRRLHDASVGIDPPGAVWRLPAREPAEVICHNDAAPYNMVFRAGRLAGLIDVDTASPGPRLWDLAYTAYRLAPFAADAFAGVSYEVGHLDPPVRLDVLVDAYGAGWSRVEVLGAMAERLTDLAAFSEARADDGGPAELREHAAMYRTDAARVADLAARSARPAGGTSI</sequence>
<organism evidence="2 3">
    <name type="scientific">Promicromonospora kroppenstedtii</name>
    <dbReference type="NCBI Taxonomy" id="440482"/>
    <lineage>
        <taxon>Bacteria</taxon>
        <taxon>Bacillati</taxon>
        <taxon>Actinomycetota</taxon>
        <taxon>Actinomycetes</taxon>
        <taxon>Micrococcales</taxon>
        <taxon>Promicromonosporaceae</taxon>
        <taxon>Promicromonospora</taxon>
    </lineage>
</organism>
<protein>
    <submittedName>
        <fullName evidence="2">Phosphotransferase</fullName>
    </submittedName>
</protein>
<proteinExistence type="predicted"/>
<gene>
    <name evidence="2" type="ORF">ACH47X_15320</name>
</gene>
<evidence type="ECO:0000259" key="1">
    <source>
        <dbReference type="Pfam" id="PF01636"/>
    </source>
</evidence>
<dbReference type="Gene3D" id="3.90.1200.10">
    <property type="match status" value="1"/>
</dbReference>
<dbReference type="RefSeq" id="WP_397405464.1">
    <property type="nucleotide sequence ID" value="NZ_JBIRYI010000009.1"/>
</dbReference>
<evidence type="ECO:0000313" key="3">
    <source>
        <dbReference type="Proteomes" id="UP001611580"/>
    </source>
</evidence>
<keyword evidence="3" id="KW-1185">Reference proteome</keyword>
<dbReference type="SUPFAM" id="SSF56112">
    <property type="entry name" value="Protein kinase-like (PK-like)"/>
    <property type="match status" value="1"/>
</dbReference>
<dbReference type="Pfam" id="PF01636">
    <property type="entry name" value="APH"/>
    <property type="match status" value="1"/>
</dbReference>
<accession>A0ABW7XMF4</accession>
<reference evidence="2 3" key="1">
    <citation type="submission" date="2024-10" db="EMBL/GenBank/DDBJ databases">
        <title>The Natural Products Discovery Center: Release of the First 8490 Sequenced Strains for Exploring Actinobacteria Biosynthetic Diversity.</title>
        <authorList>
            <person name="Kalkreuter E."/>
            <person name="Kautsar S.A."/>
            <person name="Yang D."/>
            <person name="Bader C.D."/>
            <person name="Teijaro C.N."/>
            <person name="Fluegel L."/>
            <person name="Davis C.M."/>
            <person name="Simpson J.R."/>
            <person name="Lauterbach L."/>
            <person name="Steele A.D."/>
            <person name="Gui C."/>
            <person name="Meng S."/>
            <person name="Li G."/>
            <person name="Viehrig K."/>
            <person name="Ye F."/>
            <person name="Su P."/>
            <person name="Kiefer A.F."/>
            <person name="Nichols A."/>
            <person name="Cepeda A.J."/>
            <person name="Yan W."/>
            <person name="Fan B."/>
            <person name="Jiang Y."/>
            <person name="Adhikari A."/>
            <person name="Zheng C.-J."/>
            <person name="Schuster L."/>
            <person name="Cowan T.M."/>
            <person name="Smanski M.J."/>
            <person name="Chevrette M.G."/>
            <person name="De Carvalho L.P.S."/>
            <person name="Shen B."/>
        </authorList>
    </citation>
    <scope>NUCLEOTIDE SEQUENCE [LARGE SCALE GENOMIC DNA]</scope>
    <source>
        <strain evidence="2 3">NPDC019481</strain>
    </source>
</reference>